<dbReference type="Gene3D" id="3.90.870.20">
    <property type="entry name" value="Carbamoyltransferase, C-terminal domain"/>
    <property type="match status" value="1"/>
</dbReference>
<reference evidence="4" key="1">
    <citation type="submission" date="2019-02" db="EMBL/GenBank/DDBJ databases">
        <authorList>
            <person name="Gruber-Vodicka R. H."/>
            <person name="Seah K. B. B."/>
        </authorList>
    </citation>
    <scope>NUCLEOTIDE SEQUENCE</scope>
    <source>
        <strain evidence="4">BECK_S127</strain>
    </source>
</reference>
<dbReference type="InterPro" id="IPR038152">
    <property type="entry name" value="Carbam_trans_C_sf"/>
</dbReference>
<sequence length="557" mass="61919">MITNQAFLGIGGSGHDFSAALVSKGNLQIAIEEERIDRSKHGSRIWHSHPCNLALNYCLSATNIRLEDVASIYIPQDHVRRESQILGRQVIRIGHHLAHAAASFYPSPFQEAAVLVIDGHGGHIETSSKDTNNLETISIGSASGSSIALNTLQSGIKTVTSTTWHHVVSNSLGSFYKAVSDLIGFGFFGVGKLMGLAAYGDNSLLSEMRKWVDIDVAGKFYFDPYSGFSDWVQHTLRCSRNSAQIRANIAAAVQKIFEETVLRLAKHCQQVTGAKYLSYGGGCALNTVANRRILDETKFKSLYIFPAPGDAGLAVGAAYFGYYIETGAYRFPSELQTLGTQAYCGRKYGEDEMKQALDKYPVLYHRATDTVNTVTKRLLEGEIIGIFRERSEIGPRALGNRSIITLPDSSIRRRFINMRVKNRETFRPFAPVVIFEAMSKFFELEDESPFMLLVAKVRPEWRASLGAITHADETARVQTVRRESNPFLYDLLVTVENHTGIPVLLNTSFNRRNEPIVESPEDALSCFLNQELDTLLLGKYIVEKHTPWACPSEQIVP</sequence>
<dbReference type="AlphaFoldDB" id="A0A451BMI9"/>
<dbReference type="CDD" id="cd24098">
    <property type="entry name" value="ASKHA_NBD_TobZ_N"/>
    <property type="match status" value="1"/>
</dbReference>
<organism evidence="4">
    <name type="scientific">Candidatus Kentrum sp. SD</name>
    <dbReference type="NCBI Taxonomy" id="2126332"/>
    <lineage>
        <taxon>Bacteria</taxon>
        <taxon>Pseudomonadati</taxon>
        <taxon>Pseudomonadota</taxon>
        <taxon>Gammaproteobacteria</taxon>
        <taxon>Candidatus Kentrum</taxon>
    </lineage>
</organism>
<dbReference type="InterPro" id="IPR051338">
    <property type="entry name" value="NodU/CmcH_Carbamoyltrnsfr"/>
</dbReference>
<evidence type="ECO:0000313" key="4">
    <source>
        <dbReference type="EMBL" id="VFK79457.1"/>
    </source>
</evidence>
<protein>
    <submittedName>
        <fullName evidence="4">Carbamoyltransferase</fullName>
    </submittedName>
</protein>
<dbReference type="Pfam" id="PF16861">
    <property type="entry name" value="Carbam_trans_C"/>
    <property type="match status" value="1"/>
</dbReference>
<accession>A0A451BMI9</accession>
<feature type="domain" description="Carbamoyltransferase" evidence="2">
    <location>
        <begin position="88"/>
        <end position="318"/>
    </location>
</feature>
<dbReference type="InterPro" id="IPR003696">
    <property type="entry name" value="Carbtransf_dom"/>
</dbReference>
<dbReference type="Gene3D" id="3.30.420.40">
    <property type="match status" value="2"/>
</dbReference>
<proteinExistence type="inferred from homology"/>
<dbReference type="PANTHER" id="PTHR34847:SF1">
    <property type="entry name" value="NODULATION PROTEIN U"/>
    <property type="match status" value="1"/>
</dbReference>
<dbReference type="InterPro" id="IPR043129">
    <property type="entry name" value="ATPase_NBD"/>
</dbReference>
<comment type="similarity">
    <text evidence="1">Belongs to the NodU/CmcH family.</text>
</comment>
<evidence type="ECO:0000259" key="3">
    <source>
        <dbReference type="Pfam" id="PF16861"/>
    </source>
</evidence>
<dbReference type="EMBL" id="CAADHB010000050">
    <property type="protein sequence ID" value="VFK79457.1"/>
    <property type="molecule type" value="Genomic_DNA"/>
</dbReference>
<dbReference type="PANTHER" id="PTHR34847">
    <property type="entry name" value="NODULATION PROTEIN U"/>
    <property type="match status" value="1"/>
</dbReference>
<dbReference type="InterPro" id="IPR031730">
    <property type="entry name" value="Carbam_trans_C"/>
</dbReference>
<evidence type="ECO:0000259" key="2">
    <source>
        <dbReference type="Pfam" id="PF02543"/>
    </source>
</evidence>
<feature type="domain" description="Carbamoyltransferase C-terminal" evidence="3">
    <location>
        <begin position="376"/>
        <end position="544"/>
    </location>
</feature>
<evidence type="ECO:0000256" key="1">
    <source>
        <dbReference type="ARBA" id="ARBA00006129"/>
    </source>
</evidence>
<dbReference type="SUPFAM" id="SSF53067">
    <property type="entry name" value="Actin-like ATPase domain"/>
    <property type="match status" value="1"/>
</dbReference>
<gene>
    <name evidence="4" type="ORF">BECKSD772D_GA0070982_105023</name>
</gene>
<name>A0A451BMI9_9GAMM</name>
<keyword evidence="4" id="KW-0808">Transferase</keyword>
<dbReference type="Pfam" id="PF02543">
    <property type="entry name" value="Carbam_trans_N"/>
    <property type="match status" value="1"/>
</dbReference>
<dbReference type="GO" id="GO:0016740">
    <property type="term" value="F:transferase activity"/>
    <property type="evidence" value="ECO:0007669"/>
    <property type="project" value="UniProtKB-KW"/>
</dbReference>